<protein>
    <recommendedName>
        <fullName evidence="2">4Fe4S-binding SPASM domain-containing protein</fullName>
    </recommendedName>
</protein>
<dbReference type="SUPFAM" id="SSF102114">
    <property type="entry name" value="Radical SAM enzymes"/>
    <property type="match status" value="1"/>
</dbReference>
<sequence>KYQITSKVDCSFIPMMCWHQPPIEELYAMAAYGCEAGNVLLGITSDGRVSGCSFLPETNLDVFKLRDPSARRKEFATFFDWTKNAPMPCRDCKYLDICKGGCHAVAKFVTGSFANPDPDCPAVTAYNQKGTV</sequence>
<comment type="caution">
    <text evidence="1">The sequence shown here is derived from an EMBL/GenBank/DDBJ whole genome shotgun (WGS) entry which is preliminary data.</text>
</comment>
<evidence type="ECO:0008006" key="2">
    <source>
        <dbReference type="Google" id="ProtNLM"/>
    </source>
</evidence>
<organism evidence="1">
    <name type="scientific">marine sediment metagenome</name>
    <dbReference type="NCBI Taxonomy" id="412755"/>
    <lineage>
        <taxon>unclassified sequences</taxon>
        <taxon>metagenomes</taxon>
        <taxon>ecological metagenomes</taxon>
    </lineage>
</organism>
<name>A0A0F9C637_9ZZZZ</name>
<dbReference type="AlphaFoldDB" id="A0A0F9C637"/>
<evidence type="ECO:0000313" key="1">
    <source>
        <dbReference type="EMBL" id="KKK92131.1"/>
    </source>
</evidence>
<dbReference type="Gene3D" id="3.20.20.70">
    <property type="entry name" value="Aldolase class I"/>
    <property type="match status" value="1"/>
</dbReference>
<dbReference type="EMBL" id="LAZR01048351">
    <property type="protein sequence ID" value="KKK92131.1"/>
    <property type="molecule type" value="Genomic_DNA"/>
</dbReference>
<dbReference type="InterPro" id="IPR013785">
    <property type="entry name" value="Aldolase_TIM"/>
</dbReference>
<reference evidence="1" key="1">
    <citation type="journal article" date="2015" name="Nature">
        <title>Complex archaea that bridge the gap between prokaryotes and eukaryotes.</title>
        <authorList>
            <person name="Spang A."/>
            <person name="Saw J.H."/>
            <person name="Jorgensen S.L."/>
            <person name="Zaremba-Niedzwiedzka K."/>
            <person name="Martijn J."/>
            <person name="Lind A.E."/>
            <person name="van Eijk R."/>
            <person name="Schleper C."/>
            <person name="Guy L."/>
            <person name="Ettema T.J."/>
        </authorList>
    </citation>
    <scope>NUCLEOTIDE SEQUENCE</scope>
</reference>
<accession>A0A0F9C637</accession>
<dbReference type="InterPro" id="IPR023885">
    <property type="entry name" value="4Fe4S-binding_SPASM_dom"/>
</dbReference>
<dbReference type="NCBIfam" id="TIGR04085">
    <property type="entry name" value="rSAM_more_4Fe4S"/>
    <property type="match status" value="1"/>
</dbReference>
<proteinExistence type="predicted"/>
<dbReference type="InterPro" id="IPR058240">
    <property type="entry name" value="rSAM_sf"/>
</dbReference>
<feature type="non-terminal residue" evidence="1">
    <location>
        <position position="1"/>
    </location>
</feature>
<gene>
    <name evidence="1" type="ORF">LCGC14_2705980</name>
</gene>